<organism evidence="2 3">
    <name type="scientific">Shimia haliotis</name>
    <dbReference type="NCBI Taxonomy" id="1280847"/>
    <lineage>
        <taxon>Bacteria</taxon>
        <taxon>Pseudomonadati</taxon>
        <taxon>Pseudomonadota</taxon>
        <taxon>Alphaproteobacteria</taxon>
        <taxon>Rhodobacterales</taxon>
        <taxon>Roseobacteraceae</taxon>
    </lineage>
</organism>
<evidence type="ECO:0000256" key="1">
    <source>
        <dbReference type="SAM" id="SignalP"/>
    </source>
</evidence>
<dbReference type="Proteomes" id="UP000198851">
    <property type="component" value="Unassembled WGS sequence"/>
</dbReference>
<evidence type="ECO:0000313" key="3">
    <source>
        <dbReference type="Proteomes" id="UP000198851"/>
    </source>
</evidence>
<sequence>MNPIDLKVALGFGLLIMAATHADAQNNCAARETVIQRLADRYGETRQALGLAQQGAVFEMFASENSGSWTITVTMPNGTTCLVASGQAYEELAEALPPQGDGA</sequence>
<proteinExistence type="predicted"/>
<dbReference type="OrthoDB" id="9810895at2"/>
<keyword evidence="1" id="KW-0732">Signal</keyword>
<accession>A0A1I4CT32</accession>
<gene>
    <name evidence="2" type="ORF">SAMN04488036_102439</name>
</gene>
<keyword evidence="3" id="KW-1185">Reference proteome</keyword>
<reference evidence="3" key="1">
    <citation type="submission" date="2016-10" db="EMBL/GenBank/DDBJ databases">
        <authorList>
            <person name="Varghese N."/>
            <person name="Submissions S."/>
        </authorList>
    </citation>
    <scope>NUCLEOTIDE SEQUENCE [LARGE SCALE GENOMIC DNA]</scope>
    <source>
        <strain evidence="3">DSM 28453</strain>
    </source>
</reference>
<dbReference type="STRING" id="1280847.SAMN04488036_102439"/>
<dbReference type="RefSeq" id="WP_093322377.1">
    <property type="nucleotide sequence ID" value="NZ_FOSZ01000002.1"/>
</dbReference>
<dbReference type="AlphaFoldDB" id="A0A1I4CT32"/>
<feature type="chain" id="PRO_5011436001" evidence="1">
    <location>
        <begin position="25"/>
        <end position="103"/>
    </location>
</feature>
<dbReference type="EMBL" id="FOSZ01000002">
    <property type="protein sequence ID" value="SFK83459.1"/>
    <property type="molecule type" value="Genomic_DNA"/>
</dbReference>
<protein>
    <submittedName>
        <fullName evidence="2">Uncharacterized protein</fullName>
    </submittedName>
</protein>
<evidence type="ECO:0000313" key="2">
    <source>
        <dbReference type="EMBL" id="SFK83459.1"/>
    </source>
</evidence>
<feature type="signal peptide" evidence="1">
    <location>
        <begin position="1"/>
        <end position="24"/>
    </location>
</feature>
<name>A0A1I4CT32_9RHOB</name>